<dbReference type="Proteomes" id="UP000414136">
    <property type="component" value="Unassembled WGS sequence"/>
</dbReference>
<dbReference type="RefSeq" id="WP_174990368.1">
    <property type="nucleotide sequence ID" value="NZ_CABPSQ010000002.1"/>
</dbReference>
<feature type="compositionally biased region" description="Low complexity" evidence="1">
    <location>
        <begin position="8"/>
        <end position="20"/>
    </location>
</feature>
<dbReference type="AlphaFoldDB" id="A0A5E4ZQP2"/>
<keyword evidence="3" id="KW-1185">Reference proteome</keyword>
<dbReference type="EMBL" id="CABPSQ010000002">
    <property type="protein sequence ID" value="VVE63679.1"/>
    <property type="molecule type" value="Genomic_DNA"/>
</dbReference>
<name>A0A5E4ZQP2_9BURK</name>
<evidence type="ECO:0000313" key="2">
    <source>
        <dbReference type="EMBL" id="VVE63679.1"/>
    </source>
</evidence>
<gene>
    <name evidence="2" type="ORF">PCA31118_01351</name>
</gene>
<sequence length="323" mass="35404">MSSPVNVTPASARATTMAARRCARDARAAATRDTETVAASGDKSPRDSQMLSHAKRTLAVRREPPRAPDIERYLRRWLVAPPSVLITLASDDELLARNASYPLLSSRSRRFGDIGFASYLLTHSECGYRGTQLRTCIVSMTHGANVVTFPALQAWADDGETIVRADALSHLYQAAERLKATTPAQHMRRQDFYHTETLCATPHPAVVQSTHRTARLGMWLAATALLERGSATLDSVLRDIRIGSTKFDPTFRQHQELARLARARNRRNSARPADDTTPAAAVADAAPTSACDPLDAHDNGMGASPLSRTFHDARPAHFSQRCR</sequence>
<protein>
    <submittedName>
        <fullName evidence="2">Uncharacterized protein</fullName>
    </submittedName>
</protein>
<feature type="region of interest" description="Disordered" evidence="1">
    <location>
        <begin position="263"/>
        <end position="323"/>
    </location>
</feature>
<feature type="compositionally biased region" description="Basic and acidic residues" evidence="1">
    <location>
        <begin position="22"/>
        <end position="35"/>
    </location>
</feature>
<feature type="region of interest" description="Disordered" evidence="1">
    <location>
        <begin position="1"/>
        <end position="52"/>
    </location>
</feature>
<evidence type="ECO:0000256" key="1">
    <source>
        <dbReference type="SAM" id="MobiDB-lite"/>
    </source>
</evidence>
<reference evidence="2 3" key="1">
    <citation type="submission" date="2019-08" db="EMBL/GenBank/DDBJ databases">
        <authorList>
            <person name="Peeters C."/>
        </authorList>
    </citation>
    <scope>NUCLEOTIDE SEQUENCE [LARGE SCALE GENOMIC DNA]</scope>
    <source>
        <strain evidence="2 3">LMG 31118</strain>
    </source>
</reference>
<proteinExistence type="predicted"/>
<feature type="compositionally biased region" description="Low complexity" evidence="1">
    <location>
        <begin position="275"/>
        <end position="290"/>
    </location>
</feature>
<evidence type="ECO:0000313" key="3">
    <source>
        <dbReference type="Proteomes" id="UP000414136"/>
    </source>
</evidence>
<organism evidence="2 3">
    <name type="scientific">Pandoraea captiosa</name>
    <dbReference type="NCBI Taxonomy" id="2508302"/>
    <lineage>
        <taxon>Bacteria</taxon>
        <taxon>Pseudomonadati</taxon>
        <taxon>Pseudomonadota</taxon>
        <taxon>Betaproteobacteria</taxon>
        <taxon>Burkholderiales</taxon>
        <taxon>Burkholderiaceae</taxon>
        <taxon>Pandoraea</taxon>
    </lineage>
</organism>
<accession>A0A5E4ZQP2</accession>